<reference evidence="3 4" key="1">
    <citation type="submission" date="2014-12" db="EMBL/GenBank/DDBJ databases">
        <title>Frankia sp. BMG5.1 draft genome.</title>
        <authorList>
            <person name="Gtari M."/>
            <person name="Ghodhbane-Gtari F."/>
            <person name="Nouioui I."/>
            <person name="Ktari A."/>
            <person name="Hezbri K."/>
            <person name="Mimouni W."/>
            <person name="Sbissi I."/>
            <person name="Ayari A."/>
            <person name="Yamanaka T."/>
            <person name="Normand P."/>
            <person name="Tisa L.S."/>
            <person name="Boudabous A."/>
        </authorList>
    </citation>
    <scope>NUCLEOTIDE SEQUENCE [LARGE SCALE GENOMIC DNA]</scope>
    <source>
        <strain evidence="3 4">BMG5.1</strain>
    </source>
</reference>
<evidence type="ECO:0000313" key="3">
    <source>
        <dbReference type="EMBL" id="KLL10415.1"/>
    </source>
</evidence>
<feature type="region of interest" description="Disordered" evidence="1">
    <location>
        <begin position="110"/>
        <end position="131"/>
    </location>
</feature>
<feature type="compositionally biased region" description="Low complexity" evidence="1">
    <location>
        <begin position="119"/>
        <end position="131"/>
    </location>
</feature>
<keyword evidence="4" id="KW-1185">Reference proteome</keyword>
<evidence type="ECO:0000256" key="1">
    <source>
        <dbReference type="SAM" id="MobiDB-lite"/>
    </source>
</evidence>
<organism evidence="3 4">
    <name type="scientific">Protofrankia coriariae</name>
    <dbReference type="NCBI Taxonomy" id="1562887"/>
    <lineage>
        <taxon>Bacteria</taxon>
        <taxon>Bacillati</taxon>
        <taxon>Actinomycetota</taxon>
        <taxon>Actinomycetes</taxon>
        <taxon>Frankiales</taxon>
        <taxon>Frankiaceae</taxon>
        <taxon>Protofrankia</taxon>
    </lineage>
</organism>
<keyword evidence="2" id="KW-0472">Membrane</keyword>
<evidence type="ECO:0000256" key="2">
    <source>
        <dbReference type="SAM" id="Phobius"/>
    </source>
</evidence>
<gene>
    <name evidence="3" type="ORF">FrCorBMG51_18145</name>
</gene>
<evidence type="ECO:0008006" key="5">
    <source>
        <dbReference type="Google" id="ProtNLM"/>
    </source>
</evidence>
<dbReference type="Proteomes" id="UP000035425">
    <property type="component" value="Unassembled WGS sequence"/>
</dbReference>
<comment type="caution">
    <text evidence="3">The sequence shown here is derived from an EMBL/GenBank/DDBJ whole genome shotgun (WGS) entry which is preliminary data.</text>
</comment>
<name>A0ABR5F173_9ACTN</name>
<accession>A0ABR5F173</accession>
<feature type="transmembrane region" description="Helical" evidence="2">
    <location>
        <begin position="51"/>
        <end position="71"/>
    </location>
</feature>
<keyword evidence="2" id="KW-0812">Transmembrane</keyword>
<protein>
    <recommendedName>
        <fullName evidence="5">Major facilitator superfamily (MFS) profile domain-containing protein</fullName>
    </recommendedName>
</protein>
<dbReference type="RefSeq" id="WP_047224240.1">
    <property type="nucleotide sequence ID" value="NZ_JWIO01000033.1"/>
</dbReference>
<sequence length="131" mass="12848">MPHREQVGIASATWPQASCTSWTGGPAGGTAQRSSARFATGSAVVSMIRQIGIAVGVAVLVTMLVAVLGTPDGPWARLAGFQHGWYVIAAISLAGGLLALALSRPGHGTAAAPGQSAPTATASGTASVSVG</sequence>
<evidence type="ECO:0000313" key="4">
    <source>
        <dbReference type="Proteomes" id="UP000035425"/>
    </source>
</evidence>
<proteinExistence type="predicted"/>
<keyword evidence="2" id="KW-1133">Transmembrane helix</keyword>
<dbReference type="EMBL" id="JWIO01000033">
    <property type="protein sequence ID" value="KLL10415.1"/>
    <property type="molecule type" value="Genomic_DNA"/>
</dbReference>
<feature type="transmembrane region" description="Helical" evidence="2">
    <location>
        <begin position="83"/>
        <end position="102"/>
    </location>
</feature>